<keyword evidence="6 11" id="KW-0963">Cytoplasm</keyword>
<accession>A0A7W3YKT7</accession>
<evidence type="ECO:0000256" key="3">
    <source>
        <dbReference type="ARBA" id="ARBA00022723"/>
    </source>
</evidence>
<dbReference type="NCBIfam" id="TIGR01792">
    <property type="entry name" value="urease_alph"/>
    <property type="match status" value="1"/>
</dbReference>
<dbReference type="InterPro" id="IPR011059">
    <property type="entry name" value="Metal-dep_hydrolase_composite"/>
</dbReference>
<keyword evidence="18" id="KW-1185">Reference proteome</keyword>
<reference evidence="15 17" key="1">
    <citation type="submission" date="2020-07" db="EMBL/GenBank/DDBJ databases">
        <title>Description of Limosilactobacillus balticus sp. nov., Limosilactobacillus agrestis sp. nov., Limosilactobacillus albertensis sp. nov., Limosilactobacillus rudii sp. nov., Limosilactobacillus fastidiosus sp. nov., five novel Limosilactobacillus species isolated from the vertebrate gastrointestinal tract, and proposal of 6 subspecies of Limosilactobacillus reuteri adapted to the gastrointestinal tract of specific vertebrate hosts.</title>
        <authorList>
            <person name="Li F."/>
            <person name="Cheng C."/>
            <person name="Zheng J."/>
            <person name="Quevedo R.M."/>
            <person name="Li J."/>
            <person name="Roos S."/>
            <person name="Gaenzle M.G."/>
            <person name="Walter J."/>
        </authorList>
    </citation>
    <scope>NUCLEOTIDE SEQUENCE [LARGE SCALE GENOMIC DNA]</scope>
    <source>
        <strain evidence="15 17">BG-MG3-A</strain>
    </source>
</reference>
<dbReference type="Proteomes" id="UP000534578">
    <property type="component" value="Unassembled WGS sequence"/>
</dbReference>
<reference evidence="16 18" key="2">
    <citation type="submission" date="2021-12" db="EMBL/GenBank/DDBJ databases">
        <title>A phylogenomic analysis of Limosilactobacillus reuteri reveals ancient and stable evolutionary relationships with rodents and birds and zoonotic transmission to humans.</title>
        <authorList>
            <person name="Li F."/>
            <person name="Li X."/>
            <person name="Cheng C."/>
            <person name="Tollenaar S."/>
            <person name="Zhang J.S."/>
            <person name="Simpson D."/>
            <person name="Tasseva G."/>
            <person name="Perez-Munoz M.E."/>
            <person name="Frese S."/>
            <person name="Gaenzle M.G."/>
            <person name="Walter J."/>
            <person name="Zheng J."/>
        </authorList>
    </citation>
    <scope>NUCLEOTIDE SEQUENCE [LARGE SCALE GENOMIC DNA]</scope>
    <source>
        <strain evidence="16 18">BG-MG3-B</strain>
    </source>
</reference>
<dbReference type="HAMAP" id="MF_01953">
    <property type="entry name" value="Urease_alpha"/>
    <property type="match status" value="1"/>
</dbReference>
<dbReference type="PROSITE" id="PS00145">
    <property type="entry name" value="UREASE_2"/>
    <property type="match status" value="1"/>
</dbReference>
<keyword evidence="3 6" id="KW-0479">Metal-binding</keyword>
<dbReference type="PROSITE" id="PS51368">
    <property type="entry name" value="UREASE_3"/>
    <property type="match status" value="1"/>
</dbReference>
<comment type="PTM">
    <text evidence="8">Carbamylation allows a single lysine to coordinate two nickel ions.</text>
</comment>
<evidence type="ECO:0000256" key="7">
    <source>
        <dbReference type="NCBIfam" id="TIGR01792"/>
    </source>
</evidence>
<evidence type="ECO:0000256" key="2">
    <source>
        <dbReference type="ARBA" id="ARBA00022596"/>
    </source>
</evidence>
<feature type="binding site" evidence="6 9">
    <location>
        <position position="251"/>
    </location>
    <ligand>
        <name>Ni(2+)</name>
        <dbReference type="ChEBI" id="CHEBI:49786"/>
        <label>2</label>
    </ligand>
</feature>
<comment type="subunit">
    <text evidence="6">Heterotrimer of UreA (gamma), UreB (beta) and UreC (alpha) subunits. Three heterotrimers associate to form the active enzyme.</text>
</comment>
<dbReference type="InterPro" id="IPR017950">
    <property type="entry name" value="Urease_AS"/>
</dbReference>
<feature type="binding site" evidence="6 9">
    <location>
        <position position="277"/>
    </location>
    <ligand>
        <name>Ni(2+)</name>
        <dbReference type="ChEBI" id="CHEBI:49786"/>
        <label>2</label>
    </ligand>
</feature>
<sequence>MSFDMDHKQFASFYGPTTGDSVRLGDTELFAKIEKDLTVHGQESLFGGGKVLRDGMGVSATETRENNPKVADTIISDAIIIDWTGIYKADIGIRDGKILAIGKGGNPDVMDNVDFIVGASTEAISGEGMIVTAGGIDLHVHYLSPFLTHAALDNGITTMFGGGTGPANGSRSATATPGAWYMHRMLQAIDHEPLNFGLMAKGSGDRPELIGEQIEAGAAAIKTHEDWGATAAGIENSIAAANKYDVQFAVHTDSLNEGGFVENTINAFGGQTVHTFHTEGAGGGHAPDIMVVCGQKNVLPSSTDPTNPYTVNSLNELFYMTMVCHNLNPKIPEDVAFAESRIRKQTIAAEDVLQDMGALSVMTSDAMAMGRVGEVVMRSWQLASKMKKMRGPLDGDSKYDDNNRIKRYVAKYTINPAIMNGLSDYIGSIEPGKYADLTIWNPKYFGTKPEMVLKNGMIAYGIMGDASSSLPTPEPVMERDLYGARGKAVGSTNITFVSQYAYDHNIKEKLGLDKIVLPVHNTRNLTKADMKLNTYCPSTIQINPQTYDVTIDGELITCDPVPSLPLTQRYYFY</sequence>
<dbReference type="CDD" id="cd00375">
    <property type="entry name" value="Urease_alpha"/>
    <property type="match status" value="1"/>
</dbReference>
<feature type="binding site" evidence="6 9">
    <location>
        <position position="365"/>
    </location>
    <ligand>
        <name>Ni(2+)</name>
        <dbReference type="ChEBI" id="CHEBI:49786"/>
        <label>1</label>
    </ligand>
</feature>
<feature type="active site" description="Proton donor" evidence="6 10">
    <location>
        <position position="325"/>
    </location>
</feature>
<keyword evidence="4 6" id="KW-0378">Hydrolase</keyword>
<keyword evidence="2 6" id="KW-0533">Nickel</keyword>
<dbReference type="SUPFAM" id="SSF51556">
    <property type="entry name" value="Metallo-dependent hydrolases"/>
    <property type="match status" value="1"/>
</dbReference>
<dbReference type="PANTHER" id="PTHR43440">
    <property type="entry name" value="UREASE"/>
    <property type="match status" value="1"/>
</dbReference>
<dbReference type="PRINTS" id="PR01752">
    <property type="entry name" value="UREASE"/>
</dbReference>
<dbReference type="UniPathway" id="UPA00258">
    <property type="reaction ID" value="UER00370"/>
</dbReference>
<evidence type="ECO:0000256" key="11">
    <source>
        <dbReference type="PROSITE-ProRule" id="PRU00700"/>
    </source>
</evidence>
<gene>
    <name evidence="6 15" type="primary">ureC</name>
    <name evidence="15" type="ORF">H5R92_04200</name>
    <name evidence="16" type="ORF">LTY36_03855</name>
</gene>
<evidence type="ECO:0000256" key="13">
    <source>
        <dbReference type="RuleBase" id="RU004158"/>
    </source>
</evidence>
<evidence type="ECO:0000256" key="9">
    <source>
        <dbReference type="PIRSR" id="PIRSR611612-51"/>
    </source>
</evidence>
<dbReference type="Gene3D" id="3.20.20.140">
    <property type="entry name" value="Metal-dependent hydrolases"/>
    <property type="match status" value="1"/>
</dbReference>
<evidence type="ECO:0000259" key="14">
    <source>
        <dbReference type="PROSITE" id="PS51368"/>
    </source>
</evidence>
<feature type="binding site" evidence="6 11">
    <location>
        <position position="224"/>
    </location>
    <ligand>
        <name>substrate</name>
    </ligand>
</feature>
<comment type="catalytic activity">
    <reaction evidence="5 6 12">
        <text>urea + 2 H2O + H(+) = hydrogencarbonate + 2 NH4(+)</text>
        <dbReference type="Rhea" id="RHEA:20557"/>
        <dbReference type="ChEBI" id="CHEBI:15377"/>
        <dbReference type="ChEBI" id="CHEBI:15378"/>
        <dbReference type="ChEBI" id="CHEBI:16199"/>
        <dbReference type="ChEBI" id="CHEBI:17544"/>
        <dbReference type="ChEBI" id="CHEBI:28938"/>
        <dbReference type="EC" id="3.5.1.5"/>
    </reaction>
</comment>
<feature type="binding site" evidence="6 9">
    <location>
        <position position="139"/>
    </location>
    <ligand>
        <name>Ni(2+)</name>
        <dbReference type="ChEBI" id="CHEBI:49786"/>
        <label>1</label>
    </ligand>
</feature>
<dbReference type="InterPro" id="IPR005848">
    <property type="entry name" value="Urease_asu"/>
</dbReference>
<evidence type="ECO:0000256" key="5">
    <source>
        <dbReference type="ARBA" id="ARBA00047778"/>
    </source>
</evidence>
<evidence type="ECO:0000313" key="18">
    <source>
        <dbReference type="Proteomes" id="UP001199710"/>
    </source>
</evidence>
<evidence type="ECO:0000256" key="1">
    <source>
        <dbReference type="ARBA" id="ARBA00004897"/>
    </source>
</evidence>
<dbReference type="Proteomes" id="UP001199710">
    <property type="component" value="Unassembled WGS sequence"/>
</dbReference>
<protein>
    <recommendedName>
        <fullName evidence="6 7">Urease subunit alpha</fullName>
        <ecNumber evidence="6 7">3.5.1.5</ecNumber>
    </recommendedName>
    <alternativeName>
        <fullName evidence="6">Urea amidohydrolase subunit alpha</fullName>
    </alternativeName>
</protein>
<dbReference type="InterPro" id="IPR017951">
    <property type="entry name" value="Urease_asu_c"/>
</dbReference>
<dbReference type="InterPro" id="IPR011612">
    <property type="entry name" value="Urease_alpha_N_dom"/>
</dbReference>
<dbReference type="EC" id="3.5.1.5" evidence="6 7"/>
<dbReference type="NCBIfam" id="NF009686">
    <property type="entry name" value="PRK13207.1"/>
    <property type="match status" value="1"/>
</dbReference>
<evidence type="ECO:0000256" key="4">
    <source>
        <dbReference type="ARBA" id="ARBA00022801"/>
    </source>
</evidence>
<dbReference type="PROSITE" id="PS01120">
    <property type="entry name" value="UREASE_1"/>
    <property type="match status" value="1"/>
</dbReference>
<comment type="subcellular location">
    <subcellularLocation>
        <location evidence="6 11">Cytoplasm</location>
    </subcellularLocation>
</comment>
<dbReference type="AlphaFoldDB" id="A0A7W3YKT7"/>
<dbReference type="InterPro" id="IPR029754">
    <property type="entry name" value="Urease_Ni-bd"/>
</dbReference>
<name>A0A7W3YKT7_9LACO</name>
<proteinExistence type="inferred from homology"/>
<evidence type="ECO:0000256" key="10">
    <source>
        <dbReference type="PIRSR" id="PIRSR611612-52"/>
    </source>
</evidence>
<evidence type="ECO:0000313" key="16">
    <source>
        <dbReference type="EMBL" id="MCD7130326.1"/>
    </source>
</evidence>
<dbReference type="RefSeq" id="WP_182578309.1">
    <property type="nucleotide sequence ID" value="NZ_JACIVE010000045.1"/>
</dbReference>
<dbReference type="GO" id="GO:0009039">
    <property type="term" value="F:urease activity"/>
    <property type="evidence" value="ECO:0007669"/>
    <property type="project" value="UniProtKB-UniRule"/>
</dbReference>
<evidence type="ECO:0000313" key="17">
    <source>
        <dbReference type="Proteomes" id="UP000534578"/>
    </source>
</evidence>
<organism evidence="15 17">
    <name type="scientific">Limosilactobacillus agrestis</name>
    <dbReference type="NCBI Taxonomy" id="2759748"/>
    <lineage>
        <taxon>Bacteria</taxon>
        <taxon>Bacillati</taxon>
        <taxon>Bacillota</taxon>
        <taxon>Bacilli</taxon>
        <taxon>Lactobacillales</taxon>
        <taxon>Lactobacillaceae</taxon>
        <taxon>Limosilactobacillus</taxon>
    </lineage>
</organism>
<comment type="caution">
    <text evidence="15">The sequence shown here is derived from an EMBL/GenBank/DDBJ whole genome shotgun (WGS) entry which is preliminary data.</text>
</comment>
<dbReference type="GO" id="GO:0016151">
    <property type="term" value="F:nickel cation binding"/>
    <property type="evidence" value="ECO:0007669"/>
    <property type="project" value="UniProtKB-UniRule"/>
</dbReference>
<evidence type="ECO:0000313" key="15">
    <source>
        <dbReference type="EMBL" id="MBB1095388.1"/>
    </source>
</evidence>
<dbReference type="InterPro" id="IPR032466">
    <property type="entry name" value="Metal_Hydrolase"/>
</dbReference>
<dbReference type="Pfam" id="PF01979">
    <property type="entry name" value="Amidohydro_1"/>
    <property type="match status" value="1"/>
</dbReference>
<dbReference type="SUPFAM" id="SSF51338">
    <property type="entry name" value="Composite domain of metallo-dependent hydrolases"/>
    <property type="match status" value="1"/>
</dbReference>
<comment type="pathway">
    <text evidence="1 6">Nitrogen metabolism; urea degradation; CO(2) and NH(3) from urea (urease route): step 1/1.</text>
</comment>
<feature type="binding site" evidence="6 9">
    <location>
        <position position="141"/>
    </location>
    <ligand>
        <name>Ni(2+)</name>
        <dbReference type="ChEBI" id="CHEBI:49786"/>
        <label>1</label>
    </ligand>
</feature>
<comment type="PTM">
    <text evidence="6">Carboxylation allows a single lysine to coordinate two nickel ions.</text>
</comment>
<dbReference type="GO" id="GO:0005737">
    <property type="term" value="C:cytoplasm"/>
    <property type="evidence" value="ECO:0007669"/>
    <property type="project" value="UniProtKB-SubCell"/>
</dbReference>
<dbReference type="Pfam" id="PF00449">
    <property type="entry name" value="Urease_alpha"/>
    <property type="match status" value="1"/>
</dbReference>
<feature type="binding site" description="via carbamate group" evidence="6 9">
    <location>
        <position position="222"/>
    </location>
    <ligand>
        <name>Ni(2+)</name>
        <dbReference type="ChEBI" id="CHEBI:49786"/>
        <label>1</label>
    </ligand>
</feature>
<evidence type="ECO:0000256" key="8">
    <source>
        <dbReference type="PIRSR" id="PIRSR611612-50"/>
    </source>
</evidence>
<dbReference type="PANTHER" id="PTHR43440:SF1">
    <property type="entry name" value="UREASE"/>
    <property type="match status" value="1"/>
</dbReference>
<comment type="similarity">
    <text evidence="6 13">Belongs to the metallo-dependent hydrolases superfamily. Urease alpha subunit family.</text>
</comment>
<dbReference type="InterPro" id="IPR006680">
    <property type="entry name" value="Amidohydro-rel"/>
</dbReference>
<dbReference type="EMBL" id="JACIVE010000045">
    <property type="protein sequence ID" value="MBB1095388.1"/>
    <property type="molecule type" value="Genomic_DNA"/>
</dbReference>
<dbReference type="InterPro" id="IPR050112">
    <property type="entry name" value="Urease_alpha_subunit"/>
</dbReference>
<feature type="modified residue" description="N6-carboxylysine" evidence="6 8">
    <location>
        <position position="222"/>
    </location>
</feature>
<evidence type="ECO:0000256" key="6">
    <source>
        <dbReference type="HAMAP-Rule" id="MF_01953"/>
    </source>
</evidence>
<dbReference type="EMBL" id="JAJPDE010000055">
    <property type="protein sequence ID" value="MCD7130326.1"/>
    <property type="molecule type" value="Genomic_DNA"/>
</dbReference>
<feature type="binding site" description="via carbamate group" evidence="6 9">
    <location>
        <position position="222"/>
    </location>
    <ligand>
        <name>Ni(2+)</name>
        <dbReference type="ChEBI" id="CHEBI:49786"/>
        <label>2</label>
    </ligand>
</feature>
<dbReference type="Gene3D" id="2.30.40.10">
    <property type="entry name" value="Urease, subunit C, domain 1"/>
    <property type="match status" value="1"/>
</dbReference>
<evidence type="ECO:0000256" key="12">
    <source>
        <dbReference type="RuleBase" id="RU000510"/>
    </source>
</evidence>
<comment type="cofactor">
    <cofactor evidence="6 9 12">
        <name>Ni cation</name>
        <dbReference type="ChEBI" id="CHEBI:25516"/>
    </cofactor>
    <text evidence="6 9 12">Binds 2 nickel ions per subunit.</text>
</comment>
<dbReference type="GO" id="GO:0043419">
    <property type="term" value="P:urea catabolic process"/>
    <property type="evidence" value="ECO:0007669"/>
    <property type="project" value="UniProtKB-UniRule"/>
</dbReference>
<feature type="domain" description="Urease" evidence="14">
    <location>
        <begin position="134"/>
        <end position="573"/>
    </location>
</feature>